<dbReference type="Proteomes" id="UP001066276">
    <property type="component" value="Chromosome 6"/>
</dbReference>
<accession>A0AAV7QQP4</accession>
<keyword evidence="1" id="KW-0812">Transmembrane</keyword>
<reference evidence="2" key="1">
    <citation type="journal article" date="2022" name="bioRxiv">
        <title>Sequencing and chromosome-scale assembly of the giantPleurodeles waltlgenome.</title>
        <authorList>
            <person name="Brown T."/>
            <person name="Elewa A."/>
            <person name="Iarovenko S."/>
            <person name="Subramanian E."/>
            <person name="Araus A.J."/>
            <person name="Petzold A."/>
            <person name="Susuki M."/>
            <person name="Suzuki K.-i.T."/>
            <person name="Hayashi T."/>
            <person name="Toyoda A."/>
            <person name="Oliveira C."/>
            <person name="Osipova E."/>
            <person name="Leigh N.D."/>
            <person name="Simon A."/>
            <person name="Yun M.H."/>
        </authorList>
    </citation>
    <scope>NUCLEOTIDE SEQUENCE</scope>
    <source>
        <strain evidence="2">20211129_DDA</strain>
        <tissue evidence="2">Liver</tissue>
    </source>
</reference>
<comment type="caution">
    <text evidence="2">The sequence shown here is derived from an EMBL/GenBank/DDBJ whole genome shotgun (WGS) entry which is preliminary data.</text>
</comment>
<keyword evidence="1" id="KW-1133">Transmembrane helix</keyword>
<evidence type="ECO:0000313" key="3">
    <source>
        <dbReference type="Proteomes" id="UP001066276"/>
    </source>
</evidence>
<evidence type="ECO:0000256" key="1">
    <source>
        <dbReference type="SAM" id="Phobius"/>
    </source>
</evidence>
<protein>
    <submittedName>
        <fullName evidence="2">Uncharacterized protein</fullName>
    </submittedName>
</protein>
<proteinExistence type="predicted"/>
<evidence type="ECO:0000313" key="2">
    <source>
        <dbReference type="EMBL" id="KAJ1142821.1"/>
    </source>
</evidence>
<gene>
    <name evidence="2" type="ORF">NDU88_009134</name>
</gene>
<organism evidence="2 3">
    <name type="scientific">Pleurodeles waltl</name>
    <name type="common">Iberian ribbed newt</name>
    <dbReference type="NCBI Taxonomy" id="8319"/>
    <lineage>
        <taxon>Eukaryota</taxon>
        <taxon>Metazoa</taxon>
        <taxon>Chordata</taxon>
        <taxon>Craniata</taxon>
        <taxon>Vertebrata</taxon>
        <taxon>Euteleostomi</taxon>
        <taxon>Amphibia</taxon>
        <taxon>Batrachia</taxon>
        <taxon>Caudata</taxon>
        <taxon>Salamandroidea</taxon>
        <taxon>Salamandridae</taxon>
        <taxon>Pleurodelinae</taxon>
        <taxon>Pleurodeles</taxon>
    </lineage>
</organism>
<keyword evidence="3" id="KW-1185">Reference proteome</keyword>
<dbReference type="AlphaFoldDB" id="A0AAV7QQP4"/>
<feature type="transmembrane region" description="Helical" evidence="1">
    <location>
        <begin position="59"/>
        <end position="82"/>
    </location>
</feature>
<keyword evidence="1" id="KW-0472">Membrane</keyword>
<name>A0AAV7QQP4_PLEWA</name>
<dbReference type="EMBL" id="JANPWB010000010">
    <property type="protein sequence ID" value="KAJ1142821.1"/>
    <property type="molecule type" value="Genomic_DNA"/>
</dbReference>
<sequence length="83" mass="8809">MEPELQILPAFVFLLLYQEHKRRWQRPRVLHPARGGLSSVGAFGAHWPAVLVGAVSCEALLVAAVSLAAVLVVAVSLAAVLVA</sequence>